<dbReference type="PANTHER" id="PTHR46199:SF3">
    <property type="entry name" value="RAC GTPASE-ACTIVATING PROTEIN 1"/>
    <property type="match status" value="1"/>
</dbReference>
<dbReference type="InterPro" id="IPR008936">
    <property type="entry name" value="Rho_GTPase_activation_prot"/>
</dbReference>
<dbReference type="AlphaFoldDB" id="A0A6F9DQK5"/>
<dbReference type="GO" id="GO:0032154">
    <property type="term" value="C:cleavage furrow"/>
    <property type="evidence" value="ECO:0007669"/>
    <property type="project" value="TreeGrafter"/>
</dbReference>
<name>A0A6F9DQK5_9ASCI</name>
<keyword evidence="1" id="KW-0479">Metal-binding</keyword>
<feature type="compositionally biased region" description="Low complexity" evidence="3">
    <location>
        <begin position="217"/>
        <end position="228"/>
    </location>
</feature>
<dbReference type="PANTHER" id="PTHR46199">
    <property type="entry name" value="RAC GTPASE-ACTIVATING PROTEIN 1"/>
    <property type="match status" value="1"/>
</dbReference>
<feature type="compositionally biased region" description="Basic residues" evidence="3">
    <location>
        <begin position="275"/>
        <end position="288"/>
    </location>
</feature>
<feature type="domain" description="Phorbol-ester/DAG-type" evidence="4">
    <location>
        <begin position="318"/>
        <end position="369"/>
    </location>
</feature>
<dbReference type="GO" id="GO:0030496">
    <property type="term" value="C:midbody"/>
    <property type="evidence" value="ECO:0007669"/>
    <property type="project" value="TreeGrafter"/>
</dbReference>
<feature type="region of interest" description="Disordered" evidence="3">
    <location>
        <begin position="203"/>
        <end position="229"/>
    </location>
</feature>
<dbReference type="SUPFAM" id="SSF57889">
    <property type="entry name" value="Cysteine-rich domain"/>
    <property type="match status" value="1"/>
</dbReference>
<dbReference type="SUPFAM" id="SSF48350">
    <property type="entry name" value="GTPase activation domain, GAP"/>
    <property type="match status" value="1"/>
</dbReference>
<dbReference type="PROSITE" id="PS50081">
    <property type="entry name" value="ZF_DAG_PE_2"/>
    <property type="match status" value="1"/>
</dbReference>
<dbReference type="GO" id="GO:0000281">
    <property type="term" value="P:mitotic cytokinesis"/>
    <property type="evidence" value="ECO:0007669"/>
    <property type="project" value="TreeGrafter"/>
</dbReference>
<dbReference type="GO" id="GO:0046872">
    <property type="term" value="F:metal ion binding"/>
    <property type="evidence" value="ECO:0007669"/>
    <property type="project" value="UniProtKB-KW"/>
</dbReference>
<dbReference type="Gene3D" id="1.20.5.340">
    <property type="match status" value="1"/>
</dbReference>
<gene>
    <name evidence="6" type="primary">Racgap1</name>
</gene>
<dbReference type="GO" id="GO:0051233">
    <property type="term" value="C:spindle midzone"/>
    <property type="evidence" value="ECO:0007669"/>
    <property type="project" value="TreeGrafter"/>
</dbReference>
<reference evidence="6" key="1">
    <citation type="submission" date="2020-04" db="EMBL/GenBank/DDBJ databases">
        <authorList>
            <person name="Neveu A P."/>
        </authorList>
    </citation>
    <scope>NUCLEOTIDE SEQUENCE</scope>
    <source>
        <tissue evidence="6">Whole embryo</tissue>
    </source>
</reference>
<dbReference type="GO" id="GO:0005096">
    <property type="term" value="F:GTPase activator activity"/>
    <property type="evidence" value="ECO:0007669"/>
    <property type="project" value="TreeGrafter"/>
</dbReference>
<evidence type="ECO:0000313" key="6">
    <source>
        <dbReference type="EMBL" id="CAB3265399.1"/>
    </source>
</evidence>
<dbReference type="PROSITE" id="PS00479">
    <property type="entry name" value="ZF_DAG_PE_1"/>
    <property type="match status" value="1"/>
</dbReference>
<keyword evidence="2" id="KW-0862">Zinc</keyword>
<proteinExistence type="evidence at transcript level"/>
<accession>A0A6F9DQK5</accession>
<sequence>MPIKSVSDKAFCKLSLVNQFDEIVRAYSTLVEGSCEKEFLQFARHFEQCRQKWQVAEQRCMELQERLTKSEAEKNALFIKLKHARRQIEVEMQGRQKAELDRDDLDHQIMLVRELLLSDSSSTATLSEEQQRKLDFLNASRFQSPRSGMKGAYRKLDPIDETGSMLSDYSDISFDVTEDDLDGSLLRNGKKWKRGRMAARRAFENDDETMPKRFRSDAPAPRSAAAHSDSYHNALDNDQSFVLGANESLRCTVDGPATMCIEKLEKSFSRPNPHQGRRRPSREHRRKSATASESETQSSEVETFWPSAPVQPKKTGRKHNLQTKPCVITKETCKPCGKRIQFGKKAVKCVECRLVAHPECEDDIKSFPCEPSPGSPSSTNGEKNTIEDYLASDESPKIPPIIYHTVQEIERRGLSEVGLYRVPGMLRVVKELREKFKGRSIPKLQEVNDIHALCSLVKDFLRVTLKQPIVTFELRPRFIEAALQDDDSSMYQILNELPPANRDTLMFLILHFQRVAETKETRMSVEAVAKAIGPSVVGYSSPEPAMADLQNAAIDQEKVLTKLLLLPADFYAKSLEKSMMDTVETPRKNRNVTNTPETYKESDELRIKSSMKAPESLLGPLGSPRKTPSSSSLAERAKKYLGGTPFGRGKRKETSYFASPSLH</sequence>
<feature type="compositionally biased region" description="Basic and acidic residues" evidence="3">
    <location>
        <begin position="598"/>
        <end position="607"/>
    </location>
</feature>
<evidence type="ECO:0000259" key="4">
    <source>
        <dbReference type="PROSITE" id="PS50081"/>
    </source>
</evidence>
<organism evidence="6">
    <name type="scientific">Phallusia mammillata</name>
    <dbReference type="NCBI Taxonomy" id="59560"/>
    <lineage>
        <taxon>Eukaryota</taxon>
        <taxon>Metazoa</taxon>
        <taxon>Chordata</taxon>
        <taxon>Tunicata</taxon>
        <taxon>Ascidiacea</taxon>
        <taxon>Phlebobranchia</taxon>
        <taxon>Ascidiidae</taxon>
        <taxon>Phallusia</taxon>
    </lineage>
</organism>
<feature type="domain" description="Rho-GAP" evidence="5">
    <location>
        <begin position="384"/>
        <end position="571"/>
    </location>
</feature>
<dbReference type="PROSITE" id="PS50238">
    <property type="entry name" value="RHOGAP"/>
    <property type="match status" value="1"/>
</dbReference>
<feature type="compositionally biased region" description="Low complexity" evidence="3">
    <location>
        <begin position="289"/>
        <end position="303"/>
    </location>
</feature>
<dbReference type="CDD" id="cd20821">
    <property type="entry name" value="C1_MgcRacGAP"/>
    <property type="match status" value="1"/>
</dbReference>
<dbReference type="Gene3D" id="1.10.555.10">
    <property type="entry name" value="Rho GTPase activation protein"/>
    <property type="match status" value="1"/>
</dbReference>
<dbReference type="InterPro" id="IPR046349">
    <property type="entry name" value="C1-like_sf"/>
</dbReference>
<dbReference type="InterPro" id="IPR002219">
    <property type="entry name" value="PKC_DAG/PE"/>
</dbReference>
<evidence type="ECO:0000256" key="3">
    <source>
        <dbReference type="SAM" id="MobiDB-lite"/>
    </source>
</evidence>
<protein>
    <submittedName>
        <fullName evidence="6">Rac GTPase-activating protein 1-like</fullName>
    </submittedName>
</protein>
<feature type="region of interest" description="Disordered" evidence="3">
    <location>
        <begin position="582"/>
        <end position="663"/>
    </location>
</feature>
<dbReference type="SMART" id="SM00324">
    <property type="entry name" value="RhoGAP"/>
    <property type="match status" value="1"/>
</dbReference>
<dbReference type="GO" id="GO:0097149">
    <property type="term" value="C:centralspindlin complex"/>
    <property type="evidence" value="ECO:0007669"/>
    <property type="project" value="TreeGrafter"/>
</dbReference>
<dbReference type="InterPro" id="IPR000198">
    <property type="entry name" value="RhoGAP_dom"/>
</dbReference>
<dbReference type="Gene3D" id="3.30.60.20">
    <property type="match status" value="1"/>
</dbReference>
<evidence type="ECO:0000259" key="5">
    <source>
        <dbReference type="PROSITE" id="PS50238"/>
    </source>
</evidence>
<dbReference type="EMBL" id="LR789537">
    <property type="protein sequence ID" value="CAB3265399.1"/>
    <property type="molecule type" value="mRNA"/>
</dbReference>
<feature type="region of interest" description="Disordered" evidence="3">
    <location>
        <begin position="365"/>
        <end position="384"/>
    </location>
</feature>
<evidence type="ECO:0000256" key="2">
    <source>
        <dbReference type="ARBA" id="ARBA00022833"/>
    </source>
</evidence>
<dbReference type="GO" id="GO:0051256">
    <property type="term" value="P:mitotic spindle midzone assembly"/>
    <property type="evidence" value="ECO:0007669"/>
    <property type="project" value="TreeGrafter"/>
</dbReference>
<dbReference type="GO" id="GO:0007266">
    <property type="term" value="P:Rho protein signal transduction"/>
    <property type="evidence" value="ECO:0007669"/>
    <property type="project" value="TreeGrafter"/>
</dbReference>
<evidence type="ECO:0000256" key="1">
    <source>
        <dbReference type="ARBA" id="ARBA00022723"/>
    </source>
</evidence>
<dbReference type="Pfam" id="PF00620">
    <property type="entry name" value="RhoGAP"/>
    <property type="match status" value="1"/>
</dbReference>
<feature type="compositionally biased region" description="Basic and acidic residues" evidence="3">
    <location>
        <begin position="203"/>
        <end position="216"/>
    </location>
</feature>
<feature type="region of interest" description="Disordered" evidence="3">
    <location>
        <begin position="264"/>
        <end position="318"/>
    </location>
</feature>
<dbReference type="GO" id="GO:0005634">
    <property type="term" value="C:nucleus"/>
    <property type="evidence" value="ECO:0007669"/>
    <property type="project" value="TreeGrafter"/>
</dbReference>